<reference evidence="1 2" key="1">
    <citation type="journal article" date="2020" name="ISME J.">
        <title>Comparative genomics reveals insights into cyanobacterial evolution and habitat adaptation.</title>
        <authorList>
            <person name="Chen M.Y."/>
            <person name="Teng W.K."/>
            <person name="Zhao L."/>
            <person name="Hu C.X."/>
            <person name="Zhou Y.K."/>
            <person name="Han B.P."/>
            <person name="Song L.R."/>
            <person name="Shu W.S."/>
        </authorList>
    </citation>
    <scope>NUCLEOTIDE SEQUENCE [LARGE SCALE GENOMIC DNA]</scope>
    <source>
        <strain evidence="1 2">FACHB-119</strain>
    </source>
</reference>
<organism evidence="1 2">
    <name type="scientific">Anabaena azotica FACHB-119</name>
    <dbReference type="NCBI Taxonomy" id="947527"/>
    <lineage>
        <taxon>Bacteria</taxon>
        <taxon>Bacillati</taxon>
        <taxon>Cyanobacteriota</taxon>
        <taxon>Cyanophyceae</taxon>
        <taxon>Nostocales</taxon>
        <taxon>Nostocaceae</taxon>
        <taxon>Anabaena</taxon>
        <taxon>Anabaena azotica</taxon>
    </lineage>
</organism>
<evidence type="ECO:0000313" key="1">
    <source>
        <dbReference type="EMBL" id="MBD2501131.1"/>
    </source>
</evidence>
<comment type="caution">
    <text evidence="1">The sequence shown here is derived from an EMBL/GenBank/DDBJ whole genome shotgun (WGS) entry which is preliminary data.</text>
</comment>
<name>A0ABR8D3U6_9NOST</name>
<proteinExistence type="predicted"/>
<keyword evidence="2" id="KW-1185">Reference proteome</keyword>
<evidence type="ECO:0000313" key="2">
    <source>
        <dbReference type="Proteomes" id="UP000661112"/>
    </source>
</evidence>
<dbReference type="RefSeq" id="WP_190471284.1">
    <property type="nucleotide sequence ID" value="NZ_JACJSG010000012.1"/>
</dbReference>
<protein>
    <submittedName>
        <fullName evidence="1">Uncharacterized protein</fullName>
    </submittedName>
</protein>
<accession>A0ABR8D3U6</accession>
<dbReference type="Proteomes" id="UP000661112">
    <property type="component" value="Unassembled WGS sequence"/>
</dbReference>
<gene>
    <name evidence="1" type="ORF">H6G83_11040</name>
</gene>
<sequence>MTYEQVKSLKPEDFKRLCGVRLETFKQMLEIVRSQKEKNKKHDDLGNSAWKTNC</sequence>
<dbReference type="EMBL" id="JACJSG010000012">
    <property type="protein sequence ID" value="MBD2501131.1"/>
    <property type="molecule type" value="Genomic_DNA"/>
</dbReference>